<evidence type="ECO:0000256" key="1">
    <source>
        <dbReference type="SAM" id="MobiDB-lite"/>
    </source>
</evidence>
<feature type="domain" description="PBP" evidence="2">
    <location>
        <begin position="94"/>
        <end position="280"/>
    </location>
</feature>
<feature type="domain" description="Helix-turn-helix" evidence="3">
    <location>
        <begin position="7"/>
        <end position="53"/>
    </location>
</feature>
<evidence type="ECO:0000259" key="2">
    <source>
        <dbReference type="Pfam" id="PF12727"/>
    </source>
</evidence>
<accession>A0AAC9J2D1</accession>
<evidence type="ECO:0000313" key="4">
    <source>
        <dbReference type="EMBL" id="APC49963.1"/>
    </source>
</evidence>
<dbReference type="AlphaFoldDB" id="A0AAC9J2D1"/>
<dbReference type="NCBIfam" id="TIGR01764">
    <property type="entry name" value="excise"/>
    <property type="match status" value="1"/>
</dbReference>
<reference evidence="4 5" key="1">
    <citation type="submission" date="2016-11" db="EMBL/GenBank/DDBJ databases">
        <title>Complete genome sequencing of Virgibacillus halodenitrificans PDB-F2.</title>
        <authorList>
            <person name="Sun Z."/>
            <person name="Zhou Y."/>
            <person name="Li H."/>
        </authorList>
    </citation>
    <scope>NUCLEOTIDE SEQUENCE [LARGE SCALE GENOMIC DNA]</scope>
    <source>
        <strain evidence="4 5">PDB-F2</strain>
    </source>
</reference>
<evidence type="ECO:0000259" key="3">
    <source>
        <dbReference type="Pfam" id="PF12728"/>
    </source>
</evidence>
<dbReference type="EMBL" id="CP017962">
    <property type="protein sequence ID" value="APC49963.1"/>
    <property type="molecule type" value="Genomic_DNA"/>
</dbReference>
<evidence type="ECO:0000313" key="5">
    <source>
        <dbReference type="Proteomes" id="UP000182945"/>
    </source>
</evidence>
<dbReference type="Pfam" id="PF12728">
    <property type="entry name" value="HTH_17"/>
    <property type="match status" value="1"/>
</dbReference>
<protein>
    <recommendedName>
        <fullName evidence="6">Helix-turn-helix domain-containing protein</fullName>
    </recommendedName>
</protein>
<feature type="compositionally biased region" description="Low complexity" evidence="1">
    <location>
        <begin position="65"/>
        <end position="77"/>
    </location>
</feature>
<evidence type="ECO:0008006" key="6">
    <source>
        <dbReference type="Google" id="ProtNLM"/>
    </source>
</evidence>
<dbReference type="InterPro" id="IPR010093">
    <property type="entry name" value="SinI_DNA-bd"/>
</dbReference>
<organism evidence="4 5">
    <name type="scientific">Virgibacillus halodenitrificans</name>
    <name type="common">Bacillus halodenitrificans</name>
    <dbReference type="NCBI Taxonomy" id="1482"/>
    <lineage>
        <taxon>Bacteria</taxon>
        <taxon>Bacillati</taxon>
        <taxon>Bacillota</taxon>
        <taxon>Bacilli</taxon>
        <taxon>Bacillales</taxon>
        <taxon>Bacillaceae</taxon>
        <taxon>Virgibacillus</taxon>
    </lineage>
</organism>
<dbReference type="Pfam" id="PF12727">
    <property type="entry name" value="PBP_like"/>
    <property type="match status" value="1"/>
</dbReference>
<gene>
    <name evidence="4" type="ORF">BME96_17930</name>
</gene>
<dbReference type="PANTHER" id="PTHR38431">
    <property type="entry name" value="BLL2305 PROTEIN"/>
    <property type="match status" value="1"/>
</dbReference>
<dbReference type="GO" id="GO:0003677">
    <property type="term" value="F:DNA binding"/>
    <property type="evidence" value="ECO:0007669"/>
    <property type="project" value="InterPro"/>
</dbReference>
<dbReference type="RefSeq" id="WP_071649824.1">
    <property type="nucleotide sequence ID" value="NZ_CP017962.1"/>
</dbReference>
<dbReference type="PANTHER" id="PTHR38431:SF1">
    <property type="entry name" value="BLL2305 PROTEIN"/>
    <property type="match status" value="1"/>
</dbReference>
<name>A0AAC9J2D1_VIRHA</name>
<feature type="region of interest" description="Disordered" evidence="1">
    <location>
        <begin position="57"/>
        <end position="78"/>
    </location>
</feature>
<dbReference type="GeneID" id="71516291"/>
<sequence length="306" mass="34071">MSHKESYTPEEIARLLKVSKLTVYDLIKKGQLSAFRVGRQMRVDAIELENYKLRGKEVKTDDGSSKQPTPDSSPSSSVVICGQDNSLDILAGELEKQINEMPLRSYTGSLDSLIGLYKGKANIVSTHLFDGDTGTYNIPYVRKLLVSKSFIVIGFIKRIAGFYVAKGNPKSITSWPDLMKEGITIVNREPGAGARILLDEQFRLHDINKLQVAGYEQEMKSHLDIASAIASGKADVGVGIEQVSKLAPVDFIPLIEESYDLVLLKNEENMQLISAVSKILKSKDFQEKLRSLGYNMDNIGEIRWEQ</sequence>
<dbReference type="InterPro" id="IPR041657">
    <property type="entry name" value="HTH_17"/>
</dbReference>
<dbReference type="InterPro" id="IPR024370">
    <property type="entry name" value="PBP_domain"/>
</dbReference>
<dbReference type="Gene3D" id="3.40.190.10">
    <property type="entry name" value="Periplasmic binding protein-like II"/>
    <property type="match status" value="1"/>
</dbReference>
<dbReference type="KEGG" id="vhl:BME96_17930"/>
<dbReference type="SUPFAM" id="SSF53850">
    <property type="entry name" value="Periplasmic binding protein-like II"/>
    <property type="match status" value="1"/>
</dbReference>
<dbReference type="Proteomes" id="UP000182945">
    <property type="component" value="Chromosome"/>
</dbReference>
<proteinExistence type="predicted"/>